<dbReference type="EMBL" id="JASBNA010000006">
    <property type="protein sequence ID" value="KAK7690516.1"/>
    <property type="molecule type" value="Genomic_DNA"/>
</dbReference>
<evidence type="ECO:0000313" key="2">
    <source>
        <dbReference type="EMBL" id="KAK7690516.1"/>
    </source>
</evidence>
<feature type="region of interest" description="Disordered" evidence="1">
    <location>
        <begin position="43"/>
        <end position="69"/>
    </location>
</feature>
<evidence type="ECO:0000313" key="3">
    <source>
        <dbReference type="Proteomes" id="UP001385951"/>
    </source>
</evidence>
<protein>
    <submittedName>
        <fullName evidence="2">Uncharacterized protein</fullName>
    </submittedName>
</protein>
<evidence type="ECO:0000256" key="1">
    <source>
        <dbReference type="SAM" id="MobiDB-lite"/>
    </source>
</evidence>
<keyword evidence="3" id="KW-1185">Reference proteome</keyword>
<dbReference type="Proteomes" id="UP001385951">
    <property type="component" value="Unassembled WGS sequence"/>
</dbReference>
<proteinExistence type="predicted"/>
<reference evidence="2 3" key="1">
    <citation type="submission" date="2022-09" db="EMBL/GenBank/DDBJ databases">
        <authorList>
            <person name="Palmer J.M."/>
        </authorList>
    </citation>
    <scope>NUCLEOTIDE SEQUENCE [LARGE SCALE GENOMIC DNA]</scope>
    <source>
        <strain evidence="2 3">DSM 7382</strain>
    </source>
</reference>
<dbReference type="AlphaFoldDB" id="A0AAW0GAU8"/>
<accession>A0AAW0GAU8</accession>
<organism evidence="2 3">
    <name type="scientific">Cerrena zonata</name>
    <dbReference type="NCBI Taxonomy" id="2478898"/>
    <lineage>
        <taxon>Eukaryota</taxon>
        <taxon>Fungi</taxon>
        <taxon>Dikarya</taxon>
        <taxon>Basidiomycota</taxon>
        <taxon>Agaricomycotina</taxon>
        <taxon>Agaricomycetes</taxon>
        <taxon>Polyporales</taxon>
        <taxon>Cerrenaceae</taxon>
        <taxon>Cerrena</taxon>
    </lineage>
</organism>
<comment type="caution">
    <text evidence="2">The sequence shown here is derived from an EMBL/GenBank/DDBJ whole genome shotgun (WGS) entry which is preliminary data.</text>
</comment>
<sequence>MADLKVLRPEVALELYRQSAFLPLGAEVLGSIIDGDGSNTWVPEGKPRVVPSTPGTSAGRTRSRRGGNIVSRLETMDNGTYTLRYKAPEFNRSLLAAPSPVRLVFLDDAADITD</sequence>
<gene>
    <name evidence="2" type="ORF">QCA50_005614</name>
</gene>
<name>A0AAW0GAU8_9APHY</name>